<dbReference type="SUPFAM" id="SSF48371">
    <property type="entry name" value="ARM repeat"/>
    <property type="match status" value="1"/>
</dbReference>
<sequence length="103" mass="10858">MTAAQQCARRVRSFPGGFSGALAHPRVPCWLIDQAATDPDSWLRANAASNPDLSAPLLAALADDPDSTVRTAAAGNVRLPTALLHRLASTDPSIWVRSAPTRS</sequence>
<comment type="caution">
    <text evidence="1">The sequence shown here is derived from an EMBL/GenBank/DDBJ whole genome shotgun (WGS) entry which is preliminary data.</text>
</comment>
<evidence type="ECO:0008006" key="3">
    <source>
        <dbReference type="Google" id="ProtNLM"/>
    </source>
</evidence>
<accession>A0ABT9RHY0</accession>
<reference evidence="1 2" key="1">
    <citation type="submission" date="2023-07" db="EMBL/GenBank/DDBJ databases">
        <title>Sequencing the genomes of 1000 actinobacteria strains.</title>
        <authorList>
            <person name="Klenk H.-P."/>
        </authorList>
    </citation>
    <scope>NUCLEOTIDE SEQUENCE [LARGE SCALE GENOMIC DNA]</scope>
    <source>
        <strain evidence="1 2">DSM 44109</strain>
    </source>
</reference>
<dbReference type="Gene3D" id="1.25.10.10">
    <property type="entry name" value="Leucine-rich Repeat Variant"/>
    <property type="match status" value="1"/>
</dbReference>
<dbReference type="InterPro" id="IPR011989">
    <property type="entry name" value="ARM-like"/>
</dbReference>
<evidence type="ECO:0000313" key="1">
    <source>
        <dbReference type="EMBL" id="MDP9868889.1"/>
    </source>
</evidence>
<dbReference type="EMBL" id="JAUSRB010000002">
    <property type="protein sequence ID" value="MDP9868889.1"/>
    <property type="molecule type" value="Genomic_DNA"/>
</dbReference>
<evidence type="ECO:0000313" key="2">
    <source>
        <dbReference type="Proteomes" id="UP001230426"/>
    </source>
</evidence>
<keyword evidence="2" id="KW-1185">Reference proteome</keyword>
<name>A0ABT9RHY0_9ACTN</name>
<dbReference type="InterPro" id="IPR004830">
    <property type="entry name" value="LRR_variant"/>
</dbReference>
<protein>
    <recommendedName>
        <fullName evidence="3">Leucine rich repeat variant</fullName>
    </recommendedName>
</protein>
<proteinExistence type="predicted"/>
<gene>
    <name evidence="1" type="ORF">J2S55_008155</name>
</gene>
<dbReference type="Pfam" id="PF01816">
    <property type="entry name" value="LRV"/>
    <property type="match status" value="1"/>
</dbReference>
<organism evidence="1 2">
    <name type="scientific">Streptosporangium brasiliense</name>
    <dbReference type="NCBI Taxonomy" id="47480"/>
    <lineage>
        <taxon>Bacteria</taxon>
        <taxon>Bacillati</taxon>
        <taxon>Actinomycetota</taxon>
        <taxon>Actinomycetes</taxon>
        <taxon>Streptosporangiales</taxon>
        <taxon>Streptosporangiaceae</taxon>
        <taxon>Streptosporangium</taxon>
    </lineage>
</organism>
<dbReference type="InterPro" id="IPR016024">
    <property type="entry name" value="ARM-type_fold"/>
</dbReference>
<dbReference type="RefSeq" id="WP_306872213.1">
    <property type="nucleotide sequence ID" value="NZ_JAUSRB010000002.1"/>
</dbReference>
<dbReference type="Proteomes" id="UP001230426">
    <property type="component" value="Unassembled WGS sequence"/>
</dbReference>